<dbReference type="EMBL" id="JABCQN010000003">
    <property type="protein sequence ID" value="MBF0870935.1"/>
    <property type="molecule type" value="Genomic_DNA"/>
</dbReference>
<evidence type="ECO:0000256" key="2">
    <source>
        <dbReference type="ARBA" id="ARBA00023015"/>
    </source>
</evidence>
<proteinExistence type="predicted"/>
<name>A0A9Q2FM41_GLUJA</name>
<evidence type="ECO:0000313" key="6">
    <source>
        <dbReference type="Proteomes" id="UP000661006"/>
    </source>
</evidence>
<evidence type="ECO:0000259" key="4">
    <source>
        <dbReference type="PROSITE" id="PS51000"/>
    </source>
</evidence>
<protein>
    <submittedName>
        <fullName evidence="5">DeoR/GlpR transcriptional regulator</fullName>
    </submittedName>
</protein>
<accession>A0A9Q2FM41</accession>
<dbReference type="GO" id="GO:0003700">
    <property type="term" value="F:DNA-binding transcription factor activity"/>
    <property type="evidence" value="ECO:0007669"/>
    <property type="project" value="InterPro"/>
</dbReference>
<sequence length="248" mass="26315">MSQIRARLQSHGRVLAADLATEWHVPVDMIRRDLRELAEAGECRRVYGGALRMQPAAAHIHSRMGENITLKNALASHTAGLFKAKQVAFIDTGSTNIALATSLPRDMPLTVVTSSPAVAVALSDASQIETIMIGGRLDGATGGVIGSVAVQSLQHYRFDLCSLGVWAISAEGPSVWDPEEAAFKREVLSRSETVVVMAEGSKIGSGGRFPVAPLDTVHTLIVSEDAPSDELSRMNASGVSILKVPAHD</sequence>
<feature type="domain" description="HTH deoR-type" evidence="4">
    <location>
        <begin position="1"/>
        <end position="52"/>
    </location>
</feature>
<dbReference type="PANTHER" id="PTHR30363">
    <property type="entry name" value="HTH-TYPE TRANSCRIPTIONAL REGULATOR SRLR-RELATED"/>
    <property type="match status" value="1"/>
</dbReference>
<keyword evidence="1" id="KW-0678">Repressor</keyword>
<dbReference type="Proteomes" id="UP000661006">
    <property type="component" value="Unassembled WGS sequence"/>
</dbReference>
<dbReference type="PANTHER" id="PTHR30363:SF4">
    <property type="entry name" value="GLYCEROL-3-PHOSPHATE REGULON REPRESSOR"/>
    <property type="match status" value="1"/>
</dbReference>
<organism evidence="5 6">
    <name type="scientific">Gluconobacter japonicus</name>
    <dbReference type="NCBI Taxonomy" id="376620"/>
    <lineage>
        <taxon>Bacteria</taxon>
        <taxon>Pseudomonadati</taxon>
        <taxon>Pseudomonadota</taxon>
        <taxon>Alphaproteobacteria</taxon>
        <taxon>Acetobacterales</taxon>
        <taxon>Acetobacteraceae</taxon>
        <taxon>Gluconobacter</taxon>
    </lineage>
</organism>
<reference evidence="5" key="2">
    <citation type="submission" date="2020-11" db="EMBL/GenBank/DDBJ databases">
        <title>Description of novel Gluconobacter species.</title>
        <authorList>
            <person name="Cleenwerck I."/>
            <person name="Cnockaert M."/>
            <person name="Borremans W."/>
            <person name="Wieme A.D."/>
            <person name="De Vuyst L."/>
            <person name="Vandamme P."/>
        </authorList>
    </citation>
    <scope>NUCLEOTIDE SEQUENCE</scope>
    <source>
        <strain evidence="5">R71697</strain>
    </source>
</reference>
<keyword evidence="2" id="KW-0805">Transcription regulation</keyword>
<dbReference type="Pfam" id="PF00455">
    <property type="entry name" value="DeoRC"/>
    <property type="match status" value="1"/>
</dbReference>
<dbReference type="SMART" id="SM01134">
    <property type="entry name" value="DeoRC"/>
    <property type="match status" value="1"/>
</dbReference>
<comment type="caution">
    <text evidence="5">The sequence shown here is derived from an EMBL/GenBank/DDBJ whole genome shotgun (WGS) entry which is preliminary data.</text>
</comment>
<dbReference type="PROSITE" id="PS51000">
    <property type="entry name" value="HTH_DEOR_2"/>
    <property type="match status" value="1"/>
</dbReference>
<dbReference type="InterPro" id="IPR037171">
    <property type="entry name" value="NagB/RpiA_transferase-like"/>
</dbReference>
<evidence type="ECO:0000256" key="3">
    <source>
        <dbReference type="ARBA" id="ARBA00023163"/>
    </source>
</evidence>
<gene>
    <name evidence="5" type="ORF">HKD32_08755</name>
</gene>
<dbReference type="Pfam" id="PF08220">
    <property type="entry name" value="HTH_DeoR"/>
    <property type="match status" value="1"/>
</dbReference>
<dbReference type="InterPro" id="IPR014036">
    <property type="entry name" value="DeoR-like_C"/>
</dbReference>
<dbReference type="InterPro" id="IPR050313">
    <property type="entry name" value="Carb_Metab_HTH_regulators"/>
</dbReference>
<reference evidence="5" key="1">
    <citation type="submission" date="2020-04" db="EMBL/GenBank/DDBJ databases">
        <authorList>
            <person name="Sombolestani A."/>
        </authorList>
    </citation>
    <scope>NUCLEOTIDE SEQUENCE</scope>
    <source>
        <strain evidence="5">R71697</strain>
    </source>
</reference>
<dbReference type="AlphaFoldDB" id="A0A9Q2FM41"/>
<evidence type="ECO:0000256" key="1">
    <source>
        <dbReference type="ARBA" id="ARBA00022491"/>
    </source>
</evidence>
<keyword evidence="3" id="KW-0804">Transcription</keyword>
<dbReference type="InterPro" id="IPR001034">
    <property type="entry name" value="DeoR_HTH"/>
</dbReference>
<dbReference type="SUPFAM" id="SSF100950">
    <property type="entry name" value="NagB/RpiA/CoA transferase-like"/>
    <property type="match status" value="1"/>
</dbReference>
<evidence type="ECO:0000313" key="5">
    <source>
        <dbReference type="EMBL" id="MBF0870935.1"/>
    </source>
</evidence>